<dbReference type="EMBL" id="JAECZO010000014">
    <property type="protein sequence ID" value="KAK7201403.1"/>
    <property type="molecule type" value="Genomic_DNA"/>
</dbReference>
<keyword evidence="2" id="KW-1133">Transmembrane helix</keyword>
<feature type="compositionally biased region" description="Low complexity" evidence="1">
    <location>
        <begin position="1021"/>
        <end position="1034"/>
    </location>
</feature>
<feature type="transmembrane region" description="Helical" evidence="2">
    <location>
        <begin position="702"/>
        <end position="721"/>
    </location>
</feature>
<comment type="caution">
    <text evidence="3">The sequence shown here is derived from an EMBL/GenBank/DDBJ whole genome shotgun (WGS) entry which is preliminary data.</text>
</comment>
<proteinExistence type="predicted"/>
<feature type="transmembrane region" description="Helical" evidence="2">
    <location>
        <begin position="832"/>
        <end position="853"/>
    </location>
</feature>
<name>A0AAW0F546_9TRYP</name>
<keyword evidence="2" id="KW-0472">Membrane</keyword>
<feature type="compositionally biased region" description="Polar residues" evidence="1">
    <location>
        <begin position="1"/>
        <end position="25"/>
    </location>
</feature>
<evidence type="ECO:0000256" key="1">
    <source>
        <dbReference type="SAM" id="MobiDB-lite"/>
    </source>
</evidence>
<accession>A0AAW0F546</accession>
<feature type="transmembrane region" description="Helical" evidence="2">
    <location>
        <begin position="656"/>
        <end position="677"/>
    </location>
</feature>
<feature type="compositionally biased region" description="Polar residues" evidence="1">
    <location>
        <begin position="33"/>
        <end position="45"/>
    </location>
</feature>
<feature type="compositionally biased region" description="Polar residues" evidence="1">
    <location>
        <begin position="173"/>
        <end position="182"/>
    </location>
</feature>
<feature type="transmembrane region" description="Helical" evidence="2">
    <location>
        <begin position="933"/>
        <end position="957"/>
    </location>
</feature>
<feature type="region of interest" description="Disordered" evidence="1">
    <location>
        <begin position="1"/>
        <end position="131"/>
    </location>
</feature>
<reference evidence="3 4" key="1">
    <citation type="journal article" date="2021" name="MBio">
        <title>A New Model Trypanosomatid, Novymonas esmeraldas: Genomic Perception of Its 'Candidatus Pandoraea novymonadis' Endosymbiont.</title>
        <authorList>
            <person name="Zakharova A."/>
            <person name="Saura A."/>
            <person name="Butenko A."/>
            <person name="Podesvova L."/>
            <person name="Warmusova S."/>
            <person name="Kostygov A.Y."/>
            <person name="Nenarokova A."/>
            <person name="Lukes J."/>
            <person name="Opperdoes F.R."/>
            <person name="Yurchenko V."/>
        </authorList>
    </citation>
    <scope>NUCLEOTIDE SEQUENCE [LARGE SCALE GENOMIC DNA]</scope>
    <source>
        <strain evidence="3 4">E262AT.01</strain>
    </source>
</reference>
<dbReference type="Proteomes" id="UP001430356">
    <property type="component" value="Unassembled WGS sequence"/>
</dbReference>
<keyword evidence="4" id="KW-1185">Reference proteome</keyword>
<evidence type="ECO:0000256" key="2">
    <source>
        <dbReference type="SAM" id="Phobius"/>
    </source>
</evidence>
<feature type="transmembrane region" description="Helical" evidence="2">
    <location>
        <begin position="891"/>
        <end position="912"/>
    </location>
</feature>
<feature type="transmembrane region" description="Helical" evidence="2">
    <location>
        <begin position="778"/>
        <end position="798"/>
    </location>
</feature>
<sequence length="1034" mass="111677">MSSGRASPFHSSSDCSTAHILQSHSRPSDDGSSHTARSAPTTWDNTSHPPPTATSATTLIASDAFVSPRSAPPTLFSVGAASASPVANTPTTARGPAARRRRATSLSITVAAEPTTPSLSAPNPRSPVAAQSPSWIVDEPLQRSYFISPAVSPVAPRHSSLVDASRGAPVQSPHLSVSQRAASSPLVPTSRGVGSGRLRTQEVGGGTAGNSHALPPLPPPSRLPSAFFSNAGSRCGSGVGTPSSSTPAAIALMPTPPEAPLRSDAGEAAPQPLAAVTAAADERGSWWAAARQFISDRGEQVNAYIEGLVNPGGVAAEARARRSRDQRRPPRVPERSATMSRSVSTSSGHESGYDPTRRTPPAHAPSPASHGTARRRATFEPYNSATPTHRDEADPHGDGSGGDGGFSIPLDLVVIDPTRDPFAWNNPAIEQPVVHMTSRDAINDSFMSAGDGAASDVDGYDGEPNSYVVDLLSALRGYNANPSEPFGHLVAAALASRSRQAPVRGFEVAAAEHHPYLVRLIVDSGTLDETDAEAQRHVQETMEEVVCMGDGELSPAIYEYLTSFFRMPFVRLSHSQYTLLKRSGFEYVKLLYEHQHVLPDEPLLSILVNQSHFMHVLNVVFMVLHLCALVSCTVSTALVLANWMRLDGGNFQSYGFYTLIVFGGGWALYLICLMYTMRNRSDESRYEGPGEDGTYVMVPSPYVAVVPVLPLFDIFCIAAYVRALRQRRMILAHNIVACSRLSGVFYAITFAFPQLVTQAYFNNVETTIDAAWRHRWPYTLVLVVTITQWCLALFGYAWHLFTHDSVDGFGFACFNILKDPHLLERHSAVVHVLHYVMASVLETNVYLATATAIDLPSETCNSYRVVVVTLASVTIAYILVVYLVILSAEAWTVRISFSCVPLMLLQLALLICSERIDLPACADVRQHYFREAFIFGYLSWGAYFALFIAWLMLMLHWCVLCGTQVNLFPRLLWPLARKDPRFTAAKSMDPDGALFHTTSTTTTATTAADTADTASERRRGPTAASGRAAASAVP</sequence>
<feature type="region of interest" description="Disordered" evidence="1">
    <location>
        <begin position="996"/>
        <end position="1034"/>
    </location>
</feature>
<dbReference type="AlphaFoldDB" id="A0AAW0F546"/>
<feature type="transmembrane region" description="Helical" evidence="2">
    <location>
        <begin position="865"/>
        <end position="885"/>
    </location>
</feature>
<protein>
    <recommendedName>
        <fullName evidence="5">Transmembrane protein</fullName>
    </recommendedName>
</protein>
<feature type="region of interest" description="Disordered" evidence="1">
    <location>
        <begin position="315"/>
        <end position="405"/>
    </location>
</feature>
<feature type="compositionally biased region" description="Low complexity" evidence="1">
    <location>
        <begin position="997"/>
        <end position="1013"/>
    </location>
</feature>
<feature type="compositionally biased region" description="Polar residues" evidence="1">
    <location>
        <begin position="115"/>
        <end position="131"/>
    </location>
</feature>
<feature type="transmembrane region" description="Helical" evidence="2">
    <location>
        <begin position="619"/>
        <end position="644"/>
    </location>
</feature>
<feature type="region of interest" description="Disordered" evidence="1">
    <location>
        <begin position="162"/>
        <end position="217"/>
    </location>
</feature>
<evidence type="ECO:0000313" key="3">
    <source>
        <dbReference type="EMBL" id="KAK7201403.1"/>
    </source>
</evidence>
<feature type="compositionally biased region" description="Low complexity" evidence="1">
    <location>
        <begin position="335"/>
        <end position="347"/>
    </location>
</feature>
<evidence type="ECO:0008006" key="5">
    <source>
        <dbReference type="Google" id="ProtNLM"/>
    </source>
</evidence>
<keyword evidence="2" id="KW-0812">Transmembrane</keyword>
<feature type="compositionally biased region" description="Low complexity" evidence="1">
    <location>
        <begin position="359"/>
        <end position="370"/>
    </location>
</feature>
<evidence type="ECO:0000313" key="4">
    <source>
        <dbReference type="Proteomes" id="UP001430356"/>
    </source>
</evidence>
<feature type="compositionally biased region" description="Basic and acidic residues" evidence="1">
    <location>
        <begin position="388"/>
        <end position="397"/>
    </location>
</feature>
<organism evidence="3 4">
    <name type="scientific">Novymonas esmeraldas</name>
    <dbReference type="NCBI Taxonomy" id="1808958"/>
    <lineage>
        <taxon>Eukaryota</taxon>
        <taxon>Discoba</taxon>
        <taxon>Euglenozoa</taxon>
        <taxon>Kinetoplastea</taxon>
        <taxon>Metakinetoplastina</taxon>
        <taxon>Trypanosomatida</taxon>
        <taxon>Trypanosomatidae</taxon>
        <taxon>Novymonas</taxon>
    </lineage>
</organism>
<feature type="compositionally biased region" description="Low complexity" evidence="1">
    <location>
        <begin position="53"/>
        <end position="62"/>
    </location>
</feature>
<gene>
    <name evidence="3" type="ORF">NESM_000202800</name>
</gene>